<dbReference type="GO" id="GO:0003955">
    <property type="term" value="F:NAD(P)H dehydrogenase (quinone) activity"/>
    <property type="evidence" value="ECO:0007669"/>
    <property type="project" value="TreeGrafter"/>
</dbReference>
<evidence type="ECO:0000256" key="2">
    <source>
        <dbReference type="ARBA" id="ARBA00022827"/>
    </source>
</evidence>
<organism evidence="5">
    <name type="scientific">uncultured organism</name>
    <dbReference type="NCBI Taxonomy" id="155900"/>
    <lineage>
        <taxon>unclassified sequences</taxon>
        <taxon>environmental samples</taxon>
    </lineage>
</organism>
<dbReference type="EC" id="1.8.1.4" evidence="5"/>
<dbReference type="PANTHER" id="PTHR43014">
    <property type="entry name" value="MERCURIC REDUCTASE"/>
    <property type="match status" value="1"/>
</dbReference>
<dbReference type="SUPFAM" id="SSF55424">
    <property type="entry name" value="FAD/NAD-linked reductases, dimerisation (C-terminal) domain"/>
    <property type="match status" value="1"/>
</dbReference>
<dbReference type="PANTHER" id="PTHR43014:SF4">
    <property type="entry name" value="PYRIDINE NUCLEOTIDE-DISULFIDE OXIDOREDUCTASE RCLA-RELATED"/>
    <property type="match status" value="1"/>
</dbReference>
<dbReference type="PRINTS" id="PR00411">
    <property type="entry name" value="PNDRDTASEI"/>
</dbReference>
<sequence length="478" mass="50742">MAHKAKLAIIGAGTAGLTALKEARRHTDDVILINDGPYGTTCARVGCMPSKALLAAAHGYHRRGFLAEAGIRGTEGLSADIPAVMEHVRELRDRFVAGPTRLARSLGERSLRGRPRFLDANTLAVGNERVEADAIVIATGSRPVMPAPWRDLGHRVLTTDDFFEQTDLGHRVAVVGLGAIGAELGQGLGQLGLEVHGYTRSVFVGGLSDPAVNEALIAGLKRSMSVTTGADVALEAGDGDTVRVLANGDSREVDWVLAALGRRPNIDGLGLEALEVPLDDHGMPQFDPLTLRLGELPVYIAGDVNAAQPLMHEAADEGRIAAYHALNPDAGCVGRRTPLAIVFSEPQAARVGLGYAQLPAERFVTGDADFSGQGRAVMMGRNAGRLRVYADRHDGRLLGAEMAIPDGEHVAHLLAWAVEQRLSVDDALQMPFYHPVIEEGVRSALHAARRNIETARPALELPLCDTPAAWALGGEDPA</sequence>
<dbReference type="InterPro" id="IPR016156">
    <property type="entry name" value="FAD/NAD-linked_Rdtase_dimer_sf"/>
</dbReference>
<dbReference type="NCBIfam" id="NF004939">
    <property type="entry name" value="PRK06292.1-1"/>
    <property type="match status" value="1"/>
</dbReference>
<keyword evidence="5" id="KW-0560">Oxidoreductase</keyword>
<dbReference type="Gene3D" id="3.50.50.60">
    <property type="entry name" value="FAD/NAD(P)-binding domain"/>
    <property type="match status" value="2"/>
</dbReference>
<dbReference type="AlphaFoldDB" id="A0A5B8RA23"/>
<evidence type="ECO:0000313" key="5">
    <source>
        <dbReference type="EMBL" id="QEA04364.1"/>
    </source>
</evidence>
<evidence type="ECO:0000256" key="1">
    <source>
        <dbReference type="ARBA" id="ARBA00022630"/>
    </source>
</evidence>
<dbReference type="GO" id="GO:0004148">
    <property type="term" value="F:dihydrolipoyl dehydrogenase (NADH) activity"/>
    <property type="evidence" value="ECO:0007669"/>
    <property type="project" value="UniProtKB-EC"/>
</dbReference>
<keyword evidence="1" id="KW-0285">Flavoprotein</keyword>
<feature type="domain" description="Pyridine nucleotide-disulphide oxidoreductase dimerisation" evidence="3">
    <location>
        <begin position="341"/>
        <end position="444"/>
    </location>
</feature>
<protein>
    <submittedName>
        <fullName evidence="5">Dihydrolipoyl dehydrogenase</fullName>
        <ecNumber evidence="5">1.8.1.4</ecNumber>
    </submittedName>
</protein>
<keyword evidence="2" id="KW-0274">FAD</keyword>
<dbReference type="Pfam" id="PF02852">
    <property type="entry name" value="Pyr_redox_dim"/>
    <property type="match status" value="1"/>
</dbReference>
<reference evidence="5" key="1">
    <citation type="submission" date="2019-06" db="EMBL/GenBank/DDBJ databases">
        <authorList>
            <person name="Murdoch R.W."/>
            <person name="Fathepure B."/>
        </authorList>
    </citation>
    <scope>NUCLEOTIDE SEQUENCE</scope>
</reference>
<accession>A0A5B8RA23</accession>
<dbReference type="GO" id="GO:0050660">
    <property type="term" value="F:flavin adenine dinucleotide binding"/>
    <property type="evidence" value="ECO:0007669"/>
    <property type="project" value="TreeGrafter"/>
</dbReference>
<dbReference type="PRINTS" id="PR00368">
    <property type="entry name" value="FADPNR"/>
</dbReference>
<dbReference type="InterPro" id="IPR004099">
    <property type="entry name" value="Pyr_nucl-diS_OxRdtase_dimer"/>
</dbReference>
<dbReference type="Pfam" id="PF07992">
    <property type="entry name" value="Pyr_redox_2"/>
    <property type="match status" value="1"/>
</dbReference>
<dbReference type="InterPro" id="IPR023753">
    <property type="entry name" value="FAD/NAD-binding_dom"/>
</dbReference>
<evidence type="ECO:0000259" key="3">
    <source>
        <dbReference type="Pfam" id="PF02852"/>
    </source>
</evidence>
<proteinExistence type="predicted"/>
<gene>
    <name evidence="5" type="primary">pdhD</name>
    <name evidence="5" type="ORF">KBTEX_00672</name>
</gene>
<dbReference type="Gene3D" id="3.30.390.30">
    <property type="match status" value="1"/>
</dbReference>
<dbReference type="SUPFAM" id="SSF51905">
    <property type="entry name" value="FAD/NAD(P)-binding domain"/>
    <property type="match status" value="1"/>
</dbReference>
<name>A0A5B8RA23_9ZZZZ</name>
<dbReference type="EMBL" id="MN079083">
    <property type="protein sequence ID" value="QEA04364.1"/>
    <property type="molecule type" value="Genomic_DNA"/>
</dbReference>
<evidence type="ECO:0000259" key="4">
    <source>
        <dbReference type="Pfam" id="PF07992"/>
    </source>
</evidence>
<dbReference type="InterPro" id="IPR029752">
    <property type="entry name" value="D-isomer_DH_CS1"/>
</dbReference>
<dbReference type="InterPro" id="IPR036188">
    <property type="entry name" value="FAD/NAD-bd_sf"/>
</dbReference>
<feature type="domain" description="FAD/NAD(P)-binding" evidence="4">
    <location>
        <begin position="6"/>
        <end position="318"/>
    </location>
</feature>
<dbReference type="PROSITE" id="PS00065">
    <property type="entry name" value="D_2_HYDROXYACID_DH_1"/>
    <property type="match status" value="1"/>
</dbReference>